<dbReference type="Pfam" id="PF17189">
    <property type="entry name" value="Glyco_hydro_30C"/>
    <property type="match status" value="1"/>
</dbReference>
<gene>
    <name evidence="15" type="ORF">ASIM_LOCUS11133</name>
</gene>
<dbReference type="GO" id="GO:0005774">
    <property type="term" value="C:vacuolar membrane"/>
    <property type="evidence" value="ECO:0007669"/>
    <property type="project" value="UniProtKB-ARBA"/>
</dbReference>
<dbReference type="PRINTS" id="PR00843">
    <property type="entry name" value="GLHYDRLASE30"/>
</dbReference>
<dbReference type="Gene3D" id="3.20.20.80">
    <property type="entry name" value="Glycosidases"/>
    <property type="match status" value="1"/>
</dbReference>
<feature type="domain" description="Glycosyl hydrolase family 30 TIM-barrel" evidence="13">
    <location>
        <begin position="102"/>
        <end position="446"/>
    </location>
</feature>
<dbReference type="GO" id="GO:0005102">
    <property type="term" value="F:signaling receptor binding"/>
    <property type="evidence" value="ECO:0007669"/>
    <property type="project" value="UniProtKB-ARBA"/>
</dbReference>
<dbReference type="GO" id="GO:0010605">
    <property type="term" value="P:negative regulation of macromolecule metabolic process"/>
    <property type="evidence" value="ECO:0007669"/>
    <property type="project" value="UniProtKB-ARBA"/>
</dbReference>
<proteinExistence type="inferred from homology"/>
<dbReference type="InterPro" id="IPR017853">
    <property type="entry name" value="GH"/>
</dbReference>
<sequence>MILMLNSVCLDEHIPDAQNRSCVQRRYGSNGENIVCVCNATYCDDFPELGKLMPFAAAIYKSSLGGLRFQKTTTNFQPITSVSEPSKSVKLKVNGQLHYQSIIGFGGAFTDAAGININSLSPQASQQLLQSYFGEHGLQYSAGRVPIASCDFSTREYSYDDSEDDFELEHFTLTNEDAFLKIPHINRAIHLTNGSLKLVASPWSAPAWMKTNGHMRGGGKLKGDENSTYHVTWANYYVNANGIKFWGLTVQNEPTSGSKPDYRWQTMFFNSETERHFIRNHLGPTLRNSTVGRDVKLMIMDDNRYLLPHWADSVLSDEDAEKYISGIAVHWYGDYSFVPAKLLSTTHQRHPNKFILATEACNGAGEIVRGPILGDWYRADQYAHDIITDLSNWVAGWIDWNLCLDLQGGPNWVKNFVDSPIIVNASADEFYKQPMFYIMGHFSKFIRPGSQRIALTMSEEIDRLEAVVVKTPSYQRVLVISNRDDELSYSLLIEDAAINAMALHVTIEPRTIATIVWNKP</sequence>
<dbReference type="EMBL" id="UYRR01031043">
    <property type="protein sequence ID" value="VDK44415.1"/>
    <property type="molecule type" value="Genomic_DNA"/>
</dbReference>
<dbReference type="InterPro" id="IPR001139">
    <property type="entry name" value="Glyco_hydro_30"/>
</dbReference>
<comment type="catalytic activity">
    <reaction evidence="11">
        <text>an N-acyl-1-beta-D-glucosyl-15-methylhexadecasphing-4-enine + H2O = an N-acyl-15-methylhexadecasphing-4-enine + D-glucose</text>
        <dbReference type="Rhea" id="RHEA:34755"/>
        <dbReference type="ChEBI" id="CHEBI:4167"/>
        <dbReference type="ChEBI" id="CHEBI:15377"/>
        <dbReference type="ChEBI" id="CHEBI:70815"/>
        <dbReference type="ChEBI" id="CHEBI:70846"/>
    </reaction>
    <physiologicalReaction direction="left-to-right" evidence="11">
        <dbReference type="Rhea" id="RHEA:34756"/>
    </physiologicalReaction>
</comment>
<evidence type="ECO:0000256" key="8">
    <source>
        <dbReference type="ARBA" id="ARBA00022919"/>
    </source>
</evidence>
<dbReference type="WBParaSite" id="ASIM_0001157501-mRNA-1">
    <property type="protein sequence ID" value="ASIM_0001157501-mRNA-1"/>
    <property type="gene ID" value="ASIM_0001157501"/>
</dbReference>
<evidence type="ECO:0000256" key="11">
    <source>
        <dbReference type="ARBA" id="ARBA00051345"/>
    </source>
</evidence>
<evidence type="ECO:0000256" key="10">
    <source>
        <dbReference type="ARBA" id="ARBA00050474"/>
    </source>
</evidence>
<dbReference type="GO" id="GO:0006914">
    <property type="term" value="P:autophagy"/>
    <property type="evidence" value="ECO:0007669"/>
    <property type="project" value="UniProtKB-ARBA"/>
</dbReference>
<dbReference type="GO" id="GO:0007040">
    <property type="term" value="P:lysosome organization"/>
    <property type="evidence" value="ECO:0007669"/>
    <property type="project" value="UniProtKB-ARBA"/>
</dbReference>
<dbReference type="InterPro" id="IPR033452">
    <property type="entry name" value="GH30_C"/>
</dbReference>
<dbReference type="GO" id="GO:0042391">
    <property type="term" value="P:regulation of membrane potential"/>
    <property type="evidence" value="ECO:0007669"/>
    <property type="project" value="UniProtKB-ARBA"/>
</dbReference>
<keyword evidence="6" id="KW-0732">Signal</keyword>
<evidence type="ECO:0000259" key="14">
    <source>
        <dbReference type="Pfam" id="PF17189"/>
    </source>
</evidence>
<dbReference type="GO" id="GO:0016758">
    <property type="term" value="F:hexosyltransferase activity"/>
    <property type="evidence" value="ECO:0007669"/>
    <property type="project" value="UniProtKB-ARBA"/>
</dbReference>
<dbReference type="PANTHER" id="PTHR11069">
    <property type="entry name" value="GLUCOSYLCERAMIDASE"/>
    <property type="match status" value="1"/>
</dbReference>
<comment type="pathway">
    <text evidence="2">Lipid metabolism; sphingolipid metabolism.</text>
</comment>
<evidence type="ECO:0000256" key="4">
    <source>
        <dbReference type="ARBA" id="ARBA00005382"/>
    </source>
</evidence>
<dbReference type="GO" id="GO:0005764">
    <property type="term" value="C:lysosome"/>
    <property type="evidence" value="ECO:0007669"/>
    <property type="project" value="UniProtKB-ARBA"/>
</dbReference>
<keyword evidence="9 12" id="KW-0443">Lipid metabolism</keyword>
<evidence type="ECO:0000259" key="13">
    <source>
        <dbReference type="Pfam" id="PF02055"/>
    </source>
</evidence>
<evidence type="ECO:0000313" key="15">
    <source>
        <dbReference type="EMBL" id="VDK44415.1"/>
    </source>
</evidence>
<dbReference type="EC" id="3.2.1.45" evidence="5 12"/>
<dbReference type="GO" id="GO:0030163">
    <property type="term" value="P:protein catabolic process"/>
    <property type="evidence" value="ECO:0007669"/>
    <property type="project" value="UniProtKB-ARBA"/>
</dbReference>
<evidence type="ECO:0000256" key="9">
    <source>
        <dbReference type="ARBA" id="ARBA00023098"/>
    </source>
</evidence>
<dbReference type="GO" id="GO:0004348">
    <property type="term" value="F:glucosylceramidase activity"/>
    <property type="evidence" value="ECO:0007669"/>
    <property type="project" value="UniProtKB-EC"/>
</dbReference>
<comment type="catalytic activity">
    <reaction evidence="10">
        <text>a beta-D-glucosylceramide + H2O = an N-acyl-sphingoid base + D-glucose</text>
        <dbReference type="Rhea" id="RHEA:81447"/>
        <dbReference type="ChEBI" id="CHEBI:4167"/>
        <dbReference type="ChEBI" id="CHEBI:15377"/>
        <dbReference type="ChEBI" id="CHEBI:83264"/>
        <dbReference type="ChEBI" id="CHEBI:83273"/>
    </reaction>
    <physiologicalReaction direction="left-to-right" evidence="10">
        <dbReference type="Rhea" id="RHEA:81448"/>
    </physiologicalReaction>
</comment>
<evidence type="ECO:0000256" key="12">
    <source>
        <dbReference type="RuleBase" id="RU361188"/>
    </source>
</evidence>
<reference evidence="17" key="1">
    <citation type="submission" date="2017-02" db="UniProtKB">
        <authorList>
            <consortium name="WormBaseParasite"/>
        </authorList>
    </citation>
    <scope>IDENTIFICATION</scope>
</reference>
<comment type="catalytic activity">
    <reaction evidence="1">
        <text>a beta-D-glucosyl-(1&lt;-&gt;1')-N-acylsphing-4-enine + H2O = an N-acylsphing-4-enine + D-glucose</text>
        <dbReference type="Rhea" id="RHEA:13269"/>
        <dbReference type="ChEBI" id="CHEBI:4167"/>
        <dbReference type="ChEBI" id="CHEBI:15377"/>
        <dbReference type="ChEBI" id="CHEBI:22801"/>
        <dbReference type="ChEBI" id="CHEBI:52639"/>
        <dbReference type="EC" id="3.2.1.45"/>
    </reaction>
    <physiologicalReaction direction="left-to-right" evidence="1">
        <dbReference type="Rhea" id="RHEA:13270"/>
    </physiologicalReaction>
</comment>
<evidence type="ECO:0000313" key="17">
    <source>
        <dbReference type="WBParaSite" id="ASIM_0001157501-mRNA-1"/>
    </source>
</evidence>
<dbReference type="SUPFAM" id="SSF51445">
    <property type="entry name" value="(Trans)glycosidases"/>
    <property type="match status" value="1"/>
</dbReference>
<keyword evidence="12" id="KW-0326">Glycosidase</keyword>
<comment type="pathway">
    <text evidence="3">Sphingolipid metabolism.</text>
</comment>
<dbReference type="AlphaFoldDB" id="A0A0M3JU31"/>
<dbReference type="Pfam" id="PF02055">
    <property type="entry name" value="Glyco_hydro_30"/>
    <property type="match status" value="1"/>
</dbReference>
<dbReference type="FunFam" id="3.20.20.80:FF:000030">
    <property type="entry name" value="Lysosomal acid glucosylceramidase"/>
    <property type="match status" value="1"/>
</dbReference>
<dbReference type="GO" id="GO:0016241">
    <property type="term" value="P:regulation of macroautophagy"/>
    <property type="evidence" value="ECO:0007669"/>
    <property type="project" value="UniProtKB-ARBA"/>
</dbReference>
<accession>A0A0M3JU31</accession>
<evidence type="ECO:0000256" key="6">
    <source>
        <dbReference type="ARBA" id="ARBA00022729"/>
    </source>
</evidence>
<dbReference type="GO" id="GO:0006066">
    <property type="term" value="P:alcohol metabolic process"/>
    <property type="evidence" value="ECO:0007669"/>
    <property type="project" value="UniProtKB-ARBA"/>
</dbReference>
<dbReference type="GO" id="GO:0008202">
    <property type="term" value="P:steroid metabolic process"/>
    <property type="evidence" value="ECO:0007669"/>
    <property type="project" value="UniProtKB-ARBA"/>
</dbReference>
<evidence type="ECO:0000256" key="3">
    <source>
        <dbReference type="ARBA" id="ARBA00004991"/>
    </source>
</evidence>
<protein>
    <recommendedName>
        <fullName evidence="5 12">Glucosylceramidase</fullName>
        <ecNumber evidence="5 12">3.2.1.45</ecNumber>
    </recommendedName>
</protein>
<dbReference type="Proteomes" id="UP000267096">
    <property type="component" value="Unassembled WGS sequence"/>
</dbReference>
<dbReference type="InterPro" id="IPR033453">
    <property type="entry name" value="Glyco_hydro_30_TIM-barrel"/>
</dbReference>
<evidence type="ECO:0000256" key="7">
    <source>
        <dbReference type="ARBA" id="ARBA00022801"/>
    </source>
</evidence>
<name>A0A0M3JU31_ANISI</name>
<keyword evidence="16" id="KW-1185">Reference proteome</keyword>
<evidence type="ECO:0000313" key="16">
    <source>
        <dbReference type="Proteomes" id="UP000267096"/>
    </source>
</evidence>
<dbReference type="GO" id="GO:0032006">
    <property type="term" value="P:regulation of TOR signaling"/>
    <property type="evidence" value="ECO:0007669"/>
    <property type="project" value="UniProtKB-ARBA"/>
</dbReference>
<keyword evidence="8 12" id="KW-0746">Sphingolipid metabolism</keyword>
<dbReference type="OrthoDB" id="2160638at2759"/>
<reference evidence="15 16" key="2">
    <citation type="submission" date="2018-11" db="EMBL/GenBank/DDBJ databases">
        <authorList>
            <consortium name="Pathogen Informatics"/>
        </authorList>
    </citation>
    <scope>NUCLEOTIDE SEQUENCE [LARGE SCALE GENOMIC DNA]</scope>
</reference>
<dbReference type="GO" id="GO:0051246">
    <property type="term" value="P:regulation of protein metabolic process"/>
    <property type="evidence" value="ECO:0007669"/>
    <property type="project" value="UniProtKB-ARBA"/>
</dbReference>
<keyword evidence="7 12" id="KW-0378">Hydrolase</keyword>
<feature type="domain" description="Glycosyl hydrolase family 30 beta sandwich" evidence="14">
    <location>
        <begin position="449"/>
        <end position="515"/>
    </location>
</feature>
<organism evidence="17">
    <name type="scientific">Anisakis simplex</name>
    <name type="common">Herring worm</name>
    <dbReference type="NCBI Taxonomy" id="6269"/>
    <lineage>
        <taxon>Eukaryota</taxon>
        <taxon>Metazoa</taxon>
        <taxon>Ecdysozoa</taxon>
        <taxon>Nematoda</taxon>
        <taxon>Chromadorea</taxon>
        <taxon>Rhabditida</taxon>
        <taxon>Spirurina</taxon>
        <taxon>Ascaridomorpha</taxon>
        <taxon>Ascaridoidea</taxon>
        <taxon>Anisakidae</taxon>
        <taxon>Anisakis</taxon>
        <taxon>Anisakis simplex complex</taxon>
    </lineage>
</organism>
<evidence type="ECO:0000256" key="2">
    <source>
        <dbReference type="ARBA" id="ARBA00004760"/>
    </source>
</evidence>
<dbReference type="GO" id="GO:0006680">
    <property type="term" value="P:glucosylceramide catabolic process"/>
    <property type="evidence" value="ECO:0007669"/>
    <property type="project" value="UniProtKB-ARBA"/>
</dbReference>
<comment type="similarity">
    <text evidence="4 12">Belongs to the glycosyl hydrolase 30 family.</text>
</comment>
<evidence type="ECO:0000256" key="1">
    <source>
        <dbReference type="ARBA" id="ARBA00001013"/>
    </source>
</evidence>
<evidence type="ECO:0000256" key="5">
    <source>
        <dbReference type="ARBA" id="ARBA00012658"/>
    </source>
</evidence>
<dbReference type="PANTHER" id="PTHR11069:SF23">
    <property type="entry name" value="LYSOSOMAL ACID GLUCOSYLCERAMIDASE"/>
    <property type="match status" value="1"/>
</dbReference>